<evidence type="ECO:0000313" key="13">
    <source>
        <dbReference type="EMBL" id="CAE0666609.1"/>
    </source>
</evidence>
<evidence type="ECO:0000256" key="6">
    <source>
        <dbReference type="ARBA" id="ARBA00023098"/>
    </source>
</evidence>
<dbReference type="InterPro" id="IPR004821">
    <property type="entry name" value="Cyt_trans-like"/>
</dbReference>
<reference evidence="13" key="1">
    <citation type="submission" date="2021-01" db="EMBL/GenBank/DDBJ databases">
        <authorList>
            <person name="Corre E."/>
            <person name="Pelletier E."/>
            <person name="Niang G."/>
            <person name="Scheremetjew M."/>
            <person name="Finn R."/>
            <person name="Kale V."/>
            <person name="Holt S."/>
            <person name="Cochrane G."/>
            <person name="Meng A."/>
            <person name="Brown T."/>
            <person name="Cohen L."/>
        </authorList>
    </citation>
    <scope>NUCLEOTIDE SEQUENCE</scope>
    <source>
        <strain evidence="13">CCCM811</strain>
    </source>
</reference>
<keyword evidence="3" id="KW-0444">Lipid biosynthesis</keyword>
<sequence length="226" mass="25710">MLCNSKTLARTPSCSRFMKTSSILTSFRGSGMMTCEPKKLGKDDKIVYIDGDWDMFNAKHIRILTEAKALGDFLIVGVHNDQLVAEKTKSHGNFPIMDLHERVLSVMGCKHVGDVLLDAPWTIGRDVISTLNLDIVVRGTRYIDDGDNEDIQRYKVPQEMKIFRTIDATNPSLTASSCSPVHDIIKRIQENRARFQARFRKKKAKEDAYYENKHSQLESSLRNDES</sequence>
<accession>A0A7S3YZ91</accession>
<evidence type="ECO:0000256" key="11">
    <source>
        <dbReference type="ARBA" id="ARBA00031473"/>
    </source>
</evidence>
<protein>
    <recommendedName>
        <fullName evidence="10">ethanolamine-phosphate cytidylyltransferase</fullName>
        <ecNumber evidence="10">2.7.7.14</ecNumber>
    </recommendedName>
    <alternativeName>
        <fullName evidence="11">CTP:phosphoethanolamine cytidylyltransferase</fullName>
    </alternativeName>
</protein>
<dbReference type="GO" id="GO:0004306">
    <property type="term" value="F:ethanolamine-phosphate cytidylyltransferase activity"/>
    <property type="evidence" value="ECO:0007669"/>
    <property type="project" value="UniProtKB-EC"/>
</dbReference>
<dbReference type="Gene3D" id="3.40.50.620">
    <property type="entry name" value="HUPs"/>
    <property type="match status" value="1"/>
</dbReference>
<name>A0A7S3YZ91_9EUKA</name>
<evidence type="ECO:0000256" key="3">
    <source>
        <dbReference type="ARBA" id="ARBA00022516"/>
    </source>
</evidence>
<dbReference type="PANTHER" id="PTHR45780:SF2">
    <property type="entry name" value="ETHANOLAMINE-PHOSPHATE CYTIDYLYLTRANSFERASE"/>
    <property type="match status" value="1"/>
</dbReference>
<keyword evidence="4" id="KW-0808">Transferase</keyword>
<keyword evidence="8" id="KW-1208">Phospholipid metabolism</keyword>
<proteinExistence type="inferred from homology"/>
<dbReference type="InterPro" id="IPR044608">
    <property type="entry name" value="Ect1/PCYT2"/>
</dbReference>
<gene>
    <name evidence="13" type="ORF">LGLO00237_LOCUS18221</name>
</gene>
<evidence type="ECO:0000256" key="9">
    <source>
        <dbReference type="ARBA" id="ARBA00024191"/>
    </source>
</evidence>
<dbReference type="UniPathway" id="UPA00558">
    <property type="reaction ID" value="UER00742"/>
</dbReference>
<evidence type="ECO:0000256" key="5">
    <source>
        <dbReference type="ARBA" id="ARBA00022695"/>
    </source>
</evidence>
<evidence type="ECO:0000256" key="7">
    <source>
        <dbReference type="ARBA" id="ARBA00023209"/>
    </source>
</evidence>
<evidence type="ECO:0000256" key="2">
    <source>
        <dbReference type="ARBA" id="ARBA00010101"/>
    </source>
</evidence>
<evidence type="ECO:0000256" key="1">
    <source>
        <dbReference type="ARBA" id="ARBA00005189"/>
    </source>
</evidence>
<dbReference type="AlphaFoldDB" id="A0A7S3YZ91"/>
<dbReference type="Pfam" id="PF01467">
    <property type="entry name" value="CTP_transf_like"/>
    <property type="match status" value="1"/>
</dbReference>
<keyword evidence="7" id="KW-0594">Phospholipid biosynthesis</keyword>
<dbReference type="EC" id="2.7.7.14" evidence="10"/>
<dbReference type="PANTHER" id="PTHR45780">
    <property type="entry name" value="ETHANOLAMINE-PHOSPHATE CYTIDYLYLTRANSFERASE"/>
    <property type="match status" value="1"/>
</dbReference>
<comment type="pathway">
    <text evidence="9">Phospholipid metabolism; phosphatidylethanolamine biosynthesis; phosphatidylethanolamine from ethanolamine: step 2/3.</text>
</comment>
<organism evidence="13">
    <name type="scientific">Lotharella globosa</name>
    <dbReference type="NCBI Taxonomy" id="91324"/>
    <lineage>
        <taxon>Eukaryota</taxon>
        <taxon>Sar</taxon>
        <taxon>Rhizaria</taxon>
        <taxon>Cercozoa</taxon>
        <taxon>Chlorarachniophyceae</taxon>
        <taxon>Lotharella</taxon>
    </lineage>
</organism>
<dbReference type="InterPro" id="IPR014729">
    <property type="entry name" value="Rossmann-like_a/b/a_fold"/>
</dbReference>
<evidence type="ECO:0000259" key="12">
    <source>
        <dbReference type="Pfam" id="PF01467"/>
    </source>
</evidence>
<comment type="pathway">
    <text evidence="1">Lipid metabolism.</text>
</comment>
<dbReference type="GO" id="GO:0006646">
    <property type="term" value="P:phosphatidylethanolamine biosynthetic process"/>
    <property type="evidence" value="ECO:0007669"/>
    <property type="project" value="UniProtKB-UniPathway"/>
</dbReference>
<dbReference type="GO" id="GO:0005737">
    <property type="term" value="C:cytoplasm"/>
    <property type="evidence" value="ECO:0007669"/>
    <property type="project" value="TreeGrafter"/>
</dbReference>
<evidence type="ECO:0000256" key="4">
    <source>
        <dbReference type="ARBA" id="ARBA00022679"/>
    </source>
</evidence>
<keyword evidence="6" id="KW-0443">Lipid metabolism</keyword>
<dbReference type="EMBL" id="HBIV01025384">
    <property type="protein sequence ID" value="CAE0666609.1"/>
    <property type="molecule type" value="Transcribed_RNA"/>
</dbReference>
<dbReference type="SUPFAM" id="SSF52374">
    <property type="entry name" value="Nucleotidylyl transferase"/>
    <property type="match status" value="1"/>
</dbReference>
<evidence type="ECO:0000256" key="8">
    <source>
        <dbReference type="ARBA" id="ARBA00023264"/>
    </source>
</evidence>
<feature type="domain" description="Cytidyltransferase-like" evidence="12">
    <location>
        <begin position="49"/>
        <end position="163"/>
    </location>
</feature>
<comment type="similarity">
    <text evidence="2">Belongs to the cytidylyltransferase family.</text>
</comment>
<dbReference type="NCBIfam" id="TIGR00125">
    <property type="entry name" value="cyt_tran_rel"/>
    <property type="match status" value="1"/>
</dbReference>
<evidence type="ECO:0000256" key="10">
    <source>
        <dbReference type="ARBA" id="ARBA00024221"/>
    </source>
</evidence>
<keyword evidence="5" id="KW-0548">Nucleotidyltransferase</keyword>